<dbReference type="PANTHER" id="PTHR23131:SF4">
    <property type="entry name" value="METALLO-BETA-LACTAMASE SUPERFAMILY POTEIN"/>
    <property type="match status" value="1"/>
</dbReference>
<dbReference type="SMART" id="SM00849">
    <property type="entry name" value="Lactamase_B"/>
    <property type="match status" value="1"/>
</dbReference>
<dbReference type="SUPFAM" id="SSF56281">
    <property type="entry name" value="Metallo-hydrolase/oxidoreductase"/>
    <property type="match status" value="1"/>
</dbReference>
<dbReference type="RefSeq" id="WP_046526423.1">
    <property type="nucleotide sequence ID" value="NZ_LAYY01000101.1"/>
</dbReference>
<evidence type="ECO:0000313" key="3">
    <source>
        <dbReference type="Proteomes" id="UP000034166"/>
    </source>
</evidence>
<feature type="domain" description="Metallo-beta-lactamase" evidence="1">
    <location>
        <begin position="21"/>
        <end position="235"/>
    </location>
</feature>
<dbReference type="InterPro" id="IPR001279">
    <property type="entry name" value="Metallo-B-lactamas"/>
</dbReference>
<keyword evidence="3" id="KW-1185">Reference proteome</keyword>
<dbReference type="EMBL" id="LAYY01000101">
    <property type="protein sequence ID" value="KKK33275.1"/>
    <property type="molecule type" value="Genomic_DNA"/>
</dbReference>
<organism evidence="2 3">
    <name type="scientific">Mesobacillus campisalis</name>
    <dbReference type="NCBI Taxonomy" id="1408103"/>
    <lineage>
        <taxon>Bacteria</taxon>
        <taxon>Bacillati</taxon>
        <taxon>Bacillota</taxon>
        <taxon>Bacilli</taxon>
        <taxon>Bacillales</taxon>
        <taxon>Bacillaceae</taxon>
        <taxon>Mesobacillus</taxon>
    </lineage>
</organism>
<dbReference type="InterPro" id="IPR036866">
    <property type="entry name" value="RibonucZ/Hydroxyglut_hydro"/>
</dbReference>
<proteinExistence type="predicted"/>
<accession>A0A0M2SKZ4</accession>
<evidence type="ECO:0000313" key="2">
    <source>
        <dbReference type="EMBL" id="KKK33275.1"/>
    </source>
</evidence>
<dbReference type="InterPro" id="IPR050662">
    <property type="entry name" value="Sec-metab_biosynth-thioest"/>
</dbReference>
<dbReference type="Proteomes" id="UP000034166">
    <property type="component" value="Unassembled WGS sequence"/>
</dbReference>
<reference evidence="2 3" key="1">
    <citation type="submission" date="2015-04" db="EMBL/GenBank/DDBJ databases">
        <title>Taxonomic description and genome sequence of Bacillus campisalis sp. nov., a novel member of the genus Bacillus isolated from solar saltern.</title>
        <authorList>
            <person name="Mathan Kumar R."/>
            <person name="Kaur G."/>
            <person name="Kumar A."/>
            <person name="Singh N.K."/>
            <person name="Kaur N."/>
            <person name="Kumar N."/>
            <person name="Mayilraj S."/>
        </authorList>
    </citation>
    <scope>NUCLEOTIDE SEQUENCE [LARGE SCALE GENOMIC DNA]</scope>
    <source>
        <strain evidence="2 3">SA2-6</strain>
    </source>
</reference>
<dbReference type="PATRIC" id="fig|1408103.3.peg.5503"/>
<dbReference type="PANTHER" id="PTHR23131">
    <property type="entry name" value="ENDORIBONUCLEASE LACTB2"/>
    <property type="match status" value="1"/>
</dbReference>
<dbReference type="Gene3D" id="3.60.15.10">
    <property type="entry name" value="Ribonuclease Z/Hydroxyacylglutathione hydrolase-like"/>
    <property type="match status" value="1"/>
</dbReference>
<dbReference type="Pfam" id="PF00753">
    <property type="entry name" value="Lactamase_B"/>
    <property type="match status" value="1"/>
</dbReference>
<dbReference type="AlphaFoldDB" id="A0A0M2SKZ4"/>
<gene>
    <name evidence="2" type="ORF">WQ57_25495</name>
</gene>
<evidence type="ECO:0000259" key="1">
    <source>
        <dbReference type="SMART" id="SM00849"/>
    </source>
</evidence>
<comment type="caution">
    <text evidence="2">The sequence shown here is derived from an EMBL/GenBank/DDBJ whole genome shotgun (WGS) entry which is preliminary data.</text>
</comment>
<sequence>MAEWKNGIAKLTLPTPFPVGDVHTYLIKGDRLTLVDAGVKTDEAWEAFRFQLAQLGISPEEIEQVILTHHHPDHVGLLDFLPASLEVHAHPLNERWVNRTPDFAAEHNRFFAGLYRTFGVPESFYVPFMQRMAKMLRFSCNRPLTGYLHENDIPVGLHDWRVLETPGHAQGHIALWREKDGVLIGGDVLLAHISPNPLLEPPHPGKLERPMPQLQYNESLRKLQKYPVSLVHAGHGEDFGDIVPLIEKRLLRQHERAMKVKAMLKQGAKSPFEICQHLFPAVYQKELSLTISETVAQLDYLQSLGEITIKEDEAVLLYAAK</sequence>
<name>A0A0M2SKZ4_9BACI</name>
<protein>
    <submittedName>
        <fullName evidence="2">Beta-lactamase</fullName>
    </submittedName>
</protein>
<dbReference type="OrthoDB" id="2971563at2"/>